<evidence type="ECO:0000313" key="3">
    <source>
        <dbReference type="Proteomes" id="UP000287872"/>
    </source>
</evidence>
<dbReference type="Proteomes" id="UP000287872">
    <property type="component" value="Unassembled WGS sequence"/>
</dbReference>
<keyword evidence="1" id="KW-0812">Transmembrane</keyword>
<comment type="caution">
    <text evidence="2">The sequence shown here is derived from an EMBL/GenBank/DDBJ whole genome shotgun (WGS) entry which is preliminary data.</text>
</comment>
<accession>A0A401UL95</accession>
<gene>
    <name evidence="2" type="ORF">Ctaglu_19410</name>
</gene>
<protein>
    <submittedName>
        <fullName evidence="2">Uncharacterized protein</fullName>
    </submittedName>
</protein>
<reference evidence="2 3" key="1">
    <citation type="submission" date="2018-11" db="EMBL/GenBank/DDBJ databases">
        <title>Genome sequencing and assembly of Clostridium tagluense strain A121.</title>
        <authorList>
            <person name="Murakami T."/>
            <person name="Segawa T."/>
            <person name="Shcherbakova V.A."/>
            <person name="Mori H."/>
            <person name="Yoshimura Y."/>
        </authorList>
    </citation>
    <scope>NUCLEOTIDE SEQUENCE [LARGE SCALE GENOMIC DNA]</scope>
    <source>
        <strain evidence="2 3">A121</strain>
    </source>
</reference>
<keyword evidence="1" id="KW-1133">Transmembrane helix</keyword>
<evidence type="ECO:0000313" key="2">
    <source>
        <dbReference type="EMBL" id="GCD10318.1"/>
    </source>
</evidence>
<evidence type="ECO:0000256" key="1">
    <source>
        <dbReference type="SAM" id="Phobius"/>
    </source>
</evidence>
<dbReference type="AlphaFoldDB" id="A0A401UL95"/>
<organism evidence="2 3">
    <name type="scientific">Clostridium tagluense</name>
    <dbReference type="NCBI Taxonomy" id="360422"/>
    <lineage>
        <taxon>Bacteria</taxon>
        <taxon>Bacillati</taxon>
        <taxon>Bacillota</taxon>
        <taxon>Clostridia</taxon>
        <taxon>Eubacteriales</taxon>
        <taxon>Clostridiaceae</taxon>
        <taxon>Clostridium</taxon>
    </lineage>
</organism>
<proteinExistence type="predicted"/>
<dbReference type="EMBL" id="BHYK01000009">
    <property type="protein sequence ID" value="GCD10318.1"/>
    <property type="molecule type" value="Genomic_DNA"/>
</dbReference>
<keyword evidence="3" id="KW-1185">Reference proteome</keyword>
<feature type="transmembrane region" description="Helical" evidence="1">
    <location>
        <begin position="29"/>
        <end position="47"/>
    </location>
</feature>
<keyword evidence="1" id="KW-0472">Membrane</keyword>
<sequence length="53" mass="6207">MIMTCFFCVEKFKFNTIKYNTVGNICNKAVSIFSISLINIINILIRITKRLFK</sequence>
<name>A0A401UL95_9CLOT</name>